<organism evidence="1 2">
    <name type="scientific">Sphaerobolus stellatus (strain SS14)</name>
    <dbReference type="NCBI Taxonomy" id="990650"/>
    <lineage>
        <taxon>Eukaryota</taxon>
        <taxon>Fungi</taxon>
        <taxon>Dikarya</taxon>
        <taxon>Basidiomycota</taxon>
        <taxon>Agaricomycotina</taxon>
        <taxon>Agaricomycetes</taxon>
        <taxon>Phallomycetidae</taxon>
        <taxon>Geastrales</taxon>
        <taxon>Sphaerobolaceae</taxon>
        <taxon>Sphaerobolus</taxon>
    </lineage>
</organism>
<evidence type="ECO:0000313" key="2">
    <source>
        <dbReference type="Proteomes" id="UP000054279"/>
    </source>
</evidence>
<protein>
    <submittedName>
        <fullName evidence="1">Uncharacterized protein</fullName>
    </submittedName>
</protein>
<dbReference type="Proteomes" id="UP000054279">
    <property type="component" value="Unassembled WGS sequence"/>
</dbReference>
<dbReference type="HOGENOM" id="CLU_2980585_0_0_1"/>
<accession>A0A0C9TL21</accession>
<dbReference type="EMBL" id="KN838108">
    <property type="protein sequence ID" value="KIJ22559.1"/>
    <property type="molecule type" value="Genomic_DNA"/>
</dbReference>
<proteinExistence type="predicted"/>
<sequence>MDPRNLKGIFRLVGMSDYFAGTIPELQGRYSETVYMGYNVRFGSDRVNEGLYFRRSGT</sequence>
<keyword evidence="2" id="KW-1185">Reference proteome</keyword>
<reference evidence="1 2" key="1">
    <citation type="submission" date="2014-06" db="EMBL/GenBank/DDBJ databases">
        <title>Evolutionary Origins and Diversification of the Mycorrhizal Mutualists.</title>
        <authorList>
            <consortium name="DOE Joint Genome Institute"/>
            <consortium name="Mycorrhizal Genomics Consortium"/>
            <person name="Kohler A."/>
            <person name="Kuo A."/>
            <person name="Nagy L.G."/>
            <person name="Floudas D."/>
            <person name="Copeland A."/>
            <person name="Barry K.W."/>
            <person name="Cichocki N."/>
            <person name="Veneault-Fourrey C."/>
            <person name="LaButti K."/>
            <person name="Lindquist E.A."/>
            <person name="Lipzen A."/>
            <person name="Lundell T."/>
            <person name="Morin E."/>
            <person name="Murat C."/>
            <person name="Riley R."/>
            <person name="Ohm R."/>
            <person name="Sun H."/>
            <person name="Tunlid A."/>
            <person name="Henrissat B."/>
            <person name="Grigoriev I.V."/>
            <person name="Hibbett D.S."/>
            <person name="Martin F."/>
        </authorList>
    </citation>
    <scope>NUCLEOTIDE SEQUENCE [LARGE SCALE GENOMIC DNA]</scope>
    <source>
        <strain evidence="1 2">SS14</strain>
    </source>
</reference>
<dbReference type="AlphaFoldDB" id="A0A0C9TL21"/>
<evidence type="ECO:0000313" key="1">
    <source>
        <dbReference type="EMBL" id="KIJ22559.1"/>
    </source>
</evidence>
<gene>
    <name evidence="1" type="ORF">M422DRAFT_40024</name>
</gene>
<name>A0A0C9TL21_SPHS4</name>